<evidence type="ECO:0000313" key="1">
    <source>
        <dbReference type="EMBL" id="GAA1694799.1"/>
    </source>
</evidence>
<comment type="caution">
    <text evidence="1">The sequence shown here is derived from an EMBL/GenBank/DDBJ whole genome shotgun (WGS) entry which is preliminary data.</text>
</comment>
<accession>A0ABP4TVY2</accession>
<protein>
    <submittedName>
        <fullName evidence="1">Uncharacterized protein</fullName>
    </submittedName>
</protein>
<reference evidence="2" key="1">
    <citation type="journal article" date="2019" name="Int. J. Syst. Evol. Microbiol.">
        <title>The Global Catalogue of Microorganisms (GCM) 10K type strain sequencing project: providing services to taxonomists for standard genome sequencing and annotation.</title>
        <authorList>
            <consortium name="The Broad Institute Genomics Platform"/>
            <consortium name="The Broad Institute Genome Sequencing Center for Infectious Disease"/>
            <person name="Wu L."/>
            <person name="Ma J."/>
        </authorList>
    </citation>
    <scope>NUCLEOTIDE SEQUENCE [LARGE SCALE GENOMIC DNA]</scope>
    <source>
        <strain evidence="2">JCM 14307</strain>
    </source>
</reference>
<dbReference type="EMBL" id="BAAANF010000016">
    <property type="protein sequence ID" value="GAA1694799.1"/>
    <property type="molecule type" value="Genomic_DNA"/>
</dbReference>
<proteinExistence type="predicted"/>
<keyword evidence="2" id="KW-1185">Reference proteome</keyword>
<sequence length="81" mass="8616">MGDCANDNVIIQNSGYPCSGCDTIRLYWGSNYHGAFICIPRGVTYGKGGDPNLKFDRGFGLSGYGASVWNNAASAKWTGPC</sequence>
<gene>
    <name evidence="1" type="ORF">GCM10009745_45550</name>
</gene>
<name>A0ABP4TVY2_9ACTN</name>
<dbReference type="Proteomes" id="UP001500280">
    <property type="component" value="Unassembled WGS sequence"/>
</dbReference>
<dbReference type="RefSeq" id="WP_344155370.1">
    <property type="nucleotide sequence ID" value="NZ_BAAANF010000016.1"/>
</dbReference>
<organism evidence="1 2">
    <name type="scientific">Kribbella yunnanensis</name>
    <dbReference type="NCBI Taxonomy" id="190194"/>
    <lineage>
        <taxon>Bacteria</taxon>
        <taxon>Bacillati</taxon>
        <taxon>Actinomycetota</taxon>
        <taxon>Actinomycetes</taxon>
        <taxon>Propionibacteriales</taxon>
        <taxon>Kribbellaceae</taxon>
        <taxon>Kribbella</taxon>
    </lineage>
</organism>
<evidence type="ECO:0000313" key="2">
    <source>
        <dbReference type="Proteomes" id="UP001500280"/>
    </source>
</evidence>